<accession>A0A4Q0Y2J4</accession>
<dbReference type="AlphaFoldDB" id="A0A4Q0Y2J4"/>
<evidence type="ECO:0000259" key="8">
    <source>
        <dbReference type="PROSITE" id="PS50072"/>
    </source>
</evidence>
<dbReference type="Pfam" id="PF00160">
    <property type="entry name" value="Pro_isomerase"/>
    <property type="match status" value="1"/>
</dbReference>
<keyword evidence="6 7" id="KW-0413">Isomerase</keyword>
<dbReference type="GO" id="GO:0006457">
    <property type="term" value="P:protein folding"/>
    <property type="evidence" value="ECO:0007669"/>
    <property type="project" value="InterPro"/>
</dbReference>
<evidence type="ECO:0000256" key="6">
    <source>
        <dbReference type="ARBA" id="ARBA00023235"/>
    </source>
</evidence>
<comment type="catalytic activity">
    <reaction evidence="1 7">
        <text>[protein]-peptidylproline (omega=180) = [protein]-peptidylproline (omega=0)</text>
        <dbReference type="Rhea" id="RHEA:16237"/>
        <dbReference type="Rhea" id="RHEA-COMP:10747"/>
        <dbReference type="Rhea" id="RHEA-COMP:10748"/>
        <dbReference type="ChEBI" id="CHEBI:83833"/>
        <dbReference type="ChEBI" id="CHEBI:83834"/>
        <dbReference type="EC" id="5.2.1.8"/>
    </reaction>
</comment>
<reference evidence="9 10" key="1">
    <citation type="submission" date="2017-10" db="EMBL/GenBank/DDBJ databases">
        <title>Genomics of the genus Arcobacter.</title>
        <authorList>
            <person name="Perez-Cataluna A."/>
            <person name="Figueras M.J."/>
        </authorList>
    </citation>
    <scope>NUCLEOTIDE SEQUENCE [LARGE SCALE GENOMIC DNA]</scope>
    <source>
        <strain evidence="9 10">DSM 24636</strain>
    </source>
</reference>
<evidence type="ECO:0000256" key="3">
    <source>
        <dbReference type="ARBA" id="ARBA00022574"/>
    </source>
</evidence>
<evidence type="ECO:0000256" key="2">
    <source>
        <dbReference type="ARBA" id="ARBA00007365"/>
    </source>
</evidence>
<evidence type="ECO:0000313" key="9">
    <source>
        <dbReference type="EMBL" id="RXJ62461.1"/>
    </source>
</evidence>
<comment type="function">
    <text evidence="7">PPIases accelerate the folding of proteins. It catalyzes the cis-trans isomerization of proline imidic peptide bonds in oligopeptides.</text>
</comment>
<dbReference type="PRINTS" id="PR00153">
    <property type="entry name" value="CSAPPISMRASE"/>
</dbReference>
<evidence type="ECO:0000256" key="1">
    <source>
        <dbReference type="ARBA" id="ARBA00000971"/>
    </source>
</evidence>
<dbReference type="InterPro" id="IPR044666">
    <property type="entry name" value="Cyclophilin_A-like"/>
</dbReference>
<feature type="signal peptide" evidence="7">
    <location>
        <begin position="1"/>
        <end position="17"/>
    </location>
</feature>
<dbReference type="InterPro" id="IPR029000">
    <property type="entry name" value="Cyclophilin-like_dom_sf"/>
</dbReference>
<dbReference type="GO" id="GO:0003755">
    <property type="term" value="F:peptidyl-prolyl cis-trans isomerase activity"/>
    <property type="evidence" value="ECO:0007669"/>
    <property type="project" value="UniProtKB-UniRule"/>
</dbReference>
<dbReference type="STRING" id="877500.GCA_000935065_01066"/>
<dbReference type="Proteomes" id="UP000290191">
    <property type="component" value="Unassembled WGS sequence"/>
</dbReference>
<proteinExistence type="inferred from homology"/>
<gene>
    <name evidence="9" type="ORF">CRV06_09990</name>
</gene>
<dbReference type="SUPFAM" id="SSF50891">
    <property type="entry name" value="Cyclophilin-like"/>
    <property type="match status" value="1"/>
</dbReference>
<dbReference type="InterPro" id="IPR002130">
    <property type="entry name" value="Cyclophilin-type_PPIase_dom"/>
</dbReference>
<comment type="similarity">
    <text evidence="2 7">Belongs to the cyclophilin-type PPIase family.</text>
</comment>
<dbReference type="Gene3D" id="2.40.100.10">
    <property type="entry name" value="Cyclophilin-like"/>
    <property type="match status" value="1"/>
</dbReference>
<dbReference type="InterPro" id="IPR020892">
    <property type="entry name" value="Cyclophilin-type_PPIase_CS"/>
</dbReference>
<dbReference type="EMBL" id="PDKO01000008">
    <property type="protein sequence ID" value="RXJ62461.1"/>
    <property type="molecule type" value="Genomic_DNA"/>
</dbReference>
<organism evidence="9 10">
    <name type="scientific">Halarcobacter anaerophilus</name>
    <dbReference type="NCBI Taxonomy" id="877500"/>
    <lineage>
        <taxon>Bacteria</taxon>
        <taxon>Pseudomonadati</taxon>
        <taxon>Campylobacterota</taxon>
        <taxon>Epsilonproteobacteria</taxon>
        <taxon>Campylobacterales</taxon>
        <taxon>Arcobacteraceae</taxon>
        <taxon>Halarcobacter</taxon>
    </lineage>
</organism>
<comment type="caution">
    <text evidence="9">The sequence shown here is derived from an EMBL/GenBank/DDBJ whole genome shotgun (WGS) entry which is preliminary data.</text>
</comment>
<evidence type="ECO:0000256" key="5">
    <source>
        <dbReference type="ARBA" id="ARBA00023110"/>
    </source>
</evidence>
<dbReference type="PROSITE" id="PS00170">
    <property type="entry name" value="CSA_PPIASE_1"/>
    <property type="match status" value="1"/>
</dbReference>
<feature type="domain" description="PPIase cyclophilin-type" evidence="8">
    <location>
        <begin position="29"/>
        <end position="175"/>
    </location>
</feature>
<evidence type="ECO:0000256" key="4">
    <source>
        <dbReference type="ARBA" id="ARBA00022737"/>
    </source>
</evidence>
<evidence type="ECO:0000256" key="7">
    <source>
        <dbReference type="RuleBase" id="RU363019"/>
    </source>
</evidence>
<dbReference type="OrthoDB" id="9807797at2"/>
<sequence length="176" mass="19387">MKKIVFFLFGFVLFLHAANPTAVIKTTQGEMEFELKPDIAPKAVENFVTHAKNGYYDGLIFHRVIKNFMIQGGDPTGTGRGGESIWGKPFKDEFAPNVTFDKPGVLAMANAGPNTNGSQFFITTAATYWLNGRHTIFGFLKNGMQTLKKIESVPTTGRSGGDRPIIEQKIISITIK</sequence>
<dbReference type="PANTHER" id="PTHR45625">
    <property type="entry name" value="PEPTIDYL-PROLYL CIS-TRANS ISOMERASE-RELATED"/>
    <property type="match status" value="1"/>
</dbReference>
<dbReference type="RefSeq" id="WP_129082369.1">
    <property type="nucleotide sequence ID" value="NZ_CP041070.1"/>
</dbReference>
<dbReference type="FunFam" id="2.40.100.10:FF:000003">
    <property type="entry name" value="Peptidylprolyl isomerase domain and WD repeat-containing 1"/>
    <property type="match status" value="1"/>
</dbReference>
<dbReference type="PANTHER" id="PTHR45625:SF4">
    <property type="entry name" value="PEPTIDYLPROLYL ISOMERASE DOMAIN AND WD REPEAT-CONTAINING PROTEIN 1"/>
    <property type="match status" value="1"/>
</dbReference>
<keyword evidence="3" id="KW-0853">WD repeat</keyword>
<feature type="chain" id="PRO_5021041865" description="Peptidyl-prolyl cis-trans isomerase" evidence="7">
    <location>
        <begin position="18"/>
        <end position="176"/>
    </location>
</feature>
<dbReference type="PROSITE" id="PS50072">
    <property type="entry name" value="CSA_PPIASE_2"/>
    <property type="match status" value="1"/>
</dbReference>
<keyword evidence="5 7" id="KW-0697">Rotamase</keyword>
<dbReference type="EC" id="5.2.1.8" evidence="7"/>
<protein>
    <recommendedName>
        <fullName evidence="7">Peptidyl-prolyl cis-trans isomerase</fullName>
        <shortName evidence="7">PPIase</shortName>
        <ecNumber evidence="7">5.2.1.8</ecNumber>
    </recommendedName>
</protein>
<keyword evidence="10" id="KW-1185">Reference proteome</keyword>
<keyword evidence="7" id="KW-0732">Signal</keyword>
<evidence type="ECO:0000313" key="10">
    <source>
        <dbReference type="Proteomes" id="UP000290191"/>
    </source>
</evidence>
<name>A0A4Q0Y2J4_9BACT</name>
<keyword evidence="4" id="KW-0677">Repeat</keyword>